<feature type="region of interest" description="Disordered" evidence="1">
    <location>
        <begin position="574"/>
        <end position="603"/>
    </location>
</feature>
<evidence type="ECO:0008006" key="5">
    <source>
        <dbReference type="Google" id="ProtNLM"/>
    </source>
</evidence>
<accession>A0A4S8M1H1</accession>
<dbReference type="OrthoDB" id="2434664at2759"/>
<dbReference type="Proteomes" id="UP000297245">
    <property type="component" value="Unassembled WGS sequence"/>
</dbReference>
<feature type="compositionally biased region" description="Polar residues" evidence="1">
    <location>
        <begin position="263"/>
        <end position="272"/>
    </location>
</feature>
<proteinExistence type="predicted"/>
<evidence type="ECO:0000256" key="2">
    <source>
        <dbReference type="SAM" id="Phobius"/>
    </source>
</evidence>
<feature type="transmembrane region" description="Helical" evidence="2">
    <location>
        <begin position="85"/>
        <end position="108"/>
    </location>
</feature>
<dbReference type="AlphaFoldDB" id="A0A4S8M1H1"/>
<evidence type="ECO:0000256" key="1">
    <source>
        <dbReference type="SAM" id="MobiDB-lite"/>
    </source>
</evidence>
<name>A0A4S8M1H1_DENBC</name>
<feature type="transmembrane region" description="Helical" evidence="2">
    <location>
        <begin position="21"/>
        <end position="41"/>
    </location>
</feature>
<sequence length="603" mass="66749">MSYVTTLFSCLVPLHPGPYRPVQITLLLVSILIIVTCPAGATPVPQTTVAFGDPTQTTQVPSPTGTATASGAFLANDFTLTQKQAVFWTSIAIAVLVSFIQGAITVFIDICEAEGFWTLRFRVAMYEHIWWTGIAVSLAASLGSMVVSFLAGNTGESLGIITLATASSLIVFRYAWPAWRNRHYCLNRWMAWTGPSRTGIESKLVCYIGGPQDWRALDTRLTVSRPHPVERRLWLFRDRHQSQLIISDPTDLLREALKLDSSNENCSTNEASPSPVIEKRSQRGLESNTNPQAFGPSSVFSFISDRSPVESSERSDALESKKPPDGVYAPIVPDQSVSLLWGIKLGFSPRASRGILAIPSRLLTSHPRSEGDHDGKALCLAHGILARNKGLAPSSFIFRKPALDMKKLEEKSFQWPRPSKVLRSYYKKEMKDMYGALGDGYVACATELALLLADTHPNVVTDWLRANLEHQDIQLNRQIAELGASEDELKLLYQLSYAVMLVSLSSYRSAHTGGCDLRPELSVFRAYLLHVEGKEESELPSWMNDDQLKSRLTDEREGVDPRSDLDALIEAVLPSPLRAKEQEEEEEEESIKPDTGIQVEGST</sequence>
<organism evidence="3 4">
    <name type="scientific">Dendrothele bispora (strain CBS 962.96)</name>
    <dbReference type="NCBI Taxonomy" id="1314807"/>
    <lineage>
        <taxon>Eukaryota</taxon>
        <taxon>Fungi</taxon>
        <taxon>Dikarya</taxon>
        <taxon>Basidiomycota</taxon>
        <taxon>Agaricomycotina</taxon>
        <taxon>Agaricomycetes</taxon>
        <taxon>Agaricomycetidae</taxon>
        <taxon>Agaricales</taxon>
        <taxon>Agaricales incertae sedis</taxon>
        <taxon>Dendrothele</taxon>
    </lineage>
</organism>
<keyword evidence="4" id="KW-1185">Reference proteome</keyword>
<keyword evidence="2" id="KW-0812">Transmembrane</keyword>
<dbReference type="EMBL" id="ML179188">
    <property type="protein sequence ID" value="THU95927.1"/>
    <property type="molecule type" value="Genomic_DNA"/>
</dbReference>
<feature type="region of interest" description="Disordered" evidence="1">
    <location>
        <begin position="263"/>
        <end position="299"/>
    </location>
</feature>
<evidence type="ECO:0000313" key="4">
    <source>
        <dbReference type="Proteomes" id="UP000297245"/>
    </source>
</evidence>
<evidence type="ECO:0000313" key="3">
    <source>
        <dbReference type="EMBL" id="THU95927.1"/>
    </source>
</evidence>
<gene>
    <name evidence="3" type="ORF">K435DRAFT_859018</name>
</gene>
<feature type="transmembrane region" description="Helical" evidence="2">
    <location>
        <begin position="157"/>
        <end position="176"/>
    </location>
</feature>
<feature type="transmembrane region" description="Helical" evidence="2">
    <location>
        <begin position="129"/>
        <end position="151"/>
    </location>
</feature>
<reference evidence="3 4" key="1">
    <citation type="journal article" date="2019" name="Nat. Ecol. Evol.">
        <title>Megaphylogeny resolves global patterns of mushroom evolution.</title>
        <authorList>
            <person name="Varga T."/>
            <person name="Krizsan K."/>
            <person name="Foldi C."/>
            <person name="Dima B."/>
            <person name="Sanchez-Garcia M."/>
            <person name="Sanchez-Ramirez S."/>
            <person name="Szollosi G.J."/>
            <person name="Szarkandi J.G."/>
            <person name="Papp V."/>
            <person name="Albert L."/>
            <person name="Andreopoulos W."/>
            <person name="Angelini C."/>
            <person name="Antonin V."/>
            <person name="Barry K.W."/>
            <person name="Bougher N.L."/>
            <person name="Buchanan P."/>
            <person name="Buyck B."/>
            <person name="Bense V."/>
            <person name="Catcheside P."/>
            <person name="Chovatia M."/>
            <person name="Cooper J."/>
            <person name="Damon W."/>
            <person name="Desjardin D."/>
            <person name="Finy P."/>
            <person name="Geml J."/>
            <person name="Haridas S."/>
            <person name="Hughes K."/>
            <person name="Justo A."/>
            <person name="Karasinski D."/>
            <person name="Kautmanova I."/>
            <person name="Kiss B."/>
            <person name="Kocsube S."/>
            <person name="Kotiranta H."/>
            <person name="LaButti K.M."/>
            <person name="Lechner B.E."/>
            <person name="Liimatainen K."/>
            <person name="Lipzen A."/>
            <person name="Lukacs Z."/>
            <person name="Mihaltcheva S."/>
            <person name="Morgado L.N."/>
            <person name="Niskanen T."/>
            <person name="Noordeloos M.E."/>
            <person name="Ohm R.A."/>
            <person name="Ortiz-Santana B."/>
            <person name="Ovrebo C."/>
            <person name="Racz N."/>
            <person name="Riley R."/>
            <person name="Savchenko A."/>
            <person name="Shiryaev A."/>
            <person name="Soop K."/>
            <person name="Spirin V."/>
            <person name="Szebenyi C."/>
            <person name="Tomsovsky M."/>
            <person name="Tulloss R.E."/>
            <person name="Uehling J."/>
            <person name="Grigoriev I.V."/>
            <person name="Vagvolgyi C."/>
            <person name="Papp T."/>
            <person name="Martin F.M."/>
            <person name="Miettinen O."/>
            <person name="Hibbett D.S."/>
            <person name="Nagy L.G."/>
        </authorList>
    </citation>
    <scope>NUCLEOTIDE SEQUENCE [LARGE SCALE GENOMIC DNA]</scope>
    <source>
        <strain evidence="3 4">CBS 962.96</strain>
    </source>
</reference>
<keyword evidence="2" id="KW-0472">Membrane</keyword>
<keyword evidence="2" id="KW-1133">Transmembrane helix</keyword>
<protein>
    <recommendedName>
        <fullName evidence="5">Transmembrane protein</fullName>
    </recommendedName>
</protein>